<dbReference type="Gene3D" id="3.30.2170.10">
    <property type="entry name" value="archaeoglobus fulgidus dsm 4304 superfamily"/>
    <property type="match status" value="1"/>
</dbReference>
<gene>
    <name evidence="1" type="ORF">LCGC14_0830040</name>
</gene>
<dbReference type="PANTHER" id="PTHR39518:SF2">
    <property type="entry name" value="UPF0215 PROTEIN MJ1150"/>
    <property type="match status" value="1"/>
</dbReference>
<dbReference type="Pfam" id="PF01949">
    <property type="entry name" value="Endo_dU"/>
    <property type="match status" value="1"/>
</dbReference>
<name>A0A0F9S120_9ZZZZ</name>
<protein>
    <submittedName>
        <fullName evidence="1">Uncharacterized protein</fullName>
    </submittedName>
</protein>
<organism evidence="1">
    <name type="scientific">marine sediment metagenome</name>
    <dbReference type="NCBI Taxonomy" id="412755"/>
    <lineage>
        <taxon>unclassified sequences</taxon>
        <taxon>metagenomes</taxon>
        <taxon>ecological metagenomes</taxon>
    </lineage>
</organism>
<dbReference type="EMBL" id="LAZR01002377">
    <property type="protein sequence ID" value="KKN30826.1"/>
    <property type="molecule type" value="Genomic_DNA"/>
</dbReference>
<reference evidence="1" key="1">
    <citation type="journal article" date="2015" name="Nature">
        <title>Complex archaea that bridge the gap between prokaryotes and eukaryotes.</title>
        <authorList>
            <person name="Spang A."/>
            <person name="Saw J.H."/>
            <person name="Jorgensen S.L."/>
            <person name="Zaremba-Niedzwiedzka K."/>
            <person name="Martijn J."/>
            <person name="Lind A.E."/>
            <person name="van Eijk R."/>
            <person name="Schleper C."/>
            <person name="Guy L."/>
            <person name="Ettema T.J."/>
        </authorList>
    </citation>
    <scope>NUCLEOTIDE SEQUENCE</scope>
</reference>
<dbReference type="HAMAP" id="MF_00582">
    <property type="entry name" value="UPF0215"/>
    <property type="match status" value="1"/>
</dbReference>
<sequence length="185" mass="20784">MKDHPITIGFDDAAFNLKSKVRNTHLIGVVCQGIRMVNVVQADIEIDGNDATEKLIGLVKQNEEHVQYILTHTITFGGFNFIDLERIFNEVKKPIIAVNDREVNIEAVSNALIKSFPKSYKNKLQHVINSGNLYKTDIKTAGGISNIYFHSKGIEINEVELLLKKVCIDSKLPECVRLAHLIGRM</sequence>
<evidence type="ECO:0000313" key="1">
    <source>
        <dbReference type="EMBL" id="KKN30826.1"/>
    </source>
</evidence>
<proteinExistence type="inferred from homology"/>
<comment type="caution">
    <text evidence="1">The sequence shown here is derived from an EMBL/GenBank/DDBJ whole genome shotgun (WGS) entry which is preliminary data.</text>
</comment>
<dbReference type="AlphaFoldDB" id="A0A0F9S120"/>
<accession>A0A0F9S120</accession>
<dbReference type="PIRSF" id="PIRSF006380">
    <property type="entry name" value="UCP006380"/>
    <property type="match status" value="1"/>
</dbReference>
<dbReference type="PANTHER" id="PTHR39518">
    <property type="entry name" value="UPF0215 PROTEIN MJ1150"/>
    <property type="match status" value="1"/>
</dbReference>
<dbReference type="InterPro" id="IPR002802">
    <property type="entry name" value="Endo_dU"/>
</dbReference>